<dbReference type="InterPro" id="IPR053191">
    <property type="entry name" value="DcsG_Biosynth_Enzyme"/>
</dbReference>
<dbReference type="EMBL" id="PVSR01000001">
    <property type="protein sequence ID" value="PRW65262.1"/>
    <property type="molecule type" value="Genomic_DNA"/>
</dbReference>
<evidence type="ECO:0000256" key="1">
    <source>
        <dbReference type="PROSITE-ProRule" id="PRU00409"/>
    </source>
</evidence>
<dbReference type="GO" id="GO:0005524">
    <property type="term" value="F:ATP binding"/>
    <property type="evidence" value="ECO:0007669"/>
    <property type="project" value="UniProtKB-UniRule"/>
</dbReference>
<proteinExistence type="predicted"/>
<dbReference type="GO" id="GO:0046872">
    <property type="term" value="F:metal ion binding"/>
    <property type="evidence" value="ECO:0007669"/>
    <property type="project" value="InterPro"/>
</dbReference>
<dbReference type="PANTHER" id="PTHR39217">
    <property type="match status" value="1"/>
</dbReference>
<dbReference type="AlphaFoldDB" id="A0A2T0H1P0"/>
<dbReference type="InterPro" id="IPR011761">
    <property type="entry name" value="ATP-grasp"/>
</dbReference>
<evidence type="ECO:0000259" key="2">
    <source>
        <dbReference type="PROSITE" id="PS50975"/>
    </source>
</evidence>
<evidence type="ECO:0000313" key="4">
    <source>
        <dbReference type="Proteomes" id="UP000239352"/>
    </source>
</evidence>
<dbReference type="PROSITE" id="PS50975">
    <property type="entry name" value="ATP_GRASP"/>
    <property type="match status" value="1"/>
</dbReference>
<dbReference type="RefSeq" id="WP_106112129.1">
    <property type="nucleotide sequence ID" value="NZ_PVSR01000001.1"/>
</dbReference>
<sequence>MSISTSPSAPRRVLLATCSSRPEVSSDEGVLPKALEELGLVADWVVWDEAGSAVEEADLVVLRTTWDYTSRLADFLRWCDSVPALANPARVVRWNTDKRYLVELTEAGVPVTPTRLVEPEEAVPGAGATGGTDFPDREFVVKPTVGAGSSGARRFLPEQRERAVEHLRTLHRQGTAALVQPYQPVVDREGETAVVFFGGIYSHGFVKGPLLDPAGDGVVPELERGSFAVDPDPALRATAEDVLDAATALLGLGRRELLYARVDLVRGEDGAPMLLELELTEPRLGFDLADRDAPSRLASAVRAELARRGE</sequence>
<name>A0A2T0H1P0_ACTMO</name>
<keyword evidence="1" id="KW-0547">Nucleotide-binding</keyword>
<organism evidence="3 4">
    <name type="scientific">Actinopolyspora mortivallis</name>
    <dbReference type="NCBI Taxonomy" id="33906"/>
    <lineage>
        <taxon>Bacteria</taxon>
        <taxon>Bacillati</taxon>
        <taxon>Actinomycetota</taxon>
        <taxon>Actinomycetes</taxon>
        <taxon>Actinopolysporales</taxon>
        <taxon>Actinopolysporaceae</taxon>
        <taxon>Actinopolyspora</taxon>
    </lineage>
</organism>
<dbReference type="InParanoid" id="A0A2T0H1P0"/>
<keyword evidence="4" id="KW-1185">Reference proteome</keyword>
<dbReference type="SUPFAM" id="SSF56059">
    <property type="entry name" value="Glutathione synthetase ATP-binding domain-like"/>
    <property type="match status" value="1"/>
</dbReference>
<dbReference type="Proteomes" id="UP000239352">
    <property type="component" value="Unassembled WGS sequence"/>
</dbReference>
<dbReference type="STRING" id="1050202.GCA_000384035_01177"/>
<dbReference type="PANTHER" id="PTHR39217:SF1">
    <property type="entry name" value="GLUTATHIONE SYNTHETASE"/>
    <property type="match status" value="1"/>
</dbReference>
<gene>
    <name evidence="3" type="ORF">CEP50_01700</name>
</gene>
<comment type="caution">
    <text evidence="3">The sequence shown here is derived from an EMBL/GenBank/DDBJ whole genome shotgun (WGS) entry which is preliminary data.</text>
</comment>
<keyword evidence="1" id="KW-0067">ATP-binding</keyword>
<feature type="domain" description="ATP-grasp" evidence="2">
    <location>
        <begin position="101"/>
        <end position="306"/>
    </location>
</feature>
<reference evidence="3 4" key="1">
    <citation type="submission" date="2018-03" db="EMBL/GenBank/DDBJ databases">
        <title>Actinopolyspora mortivallis from Sahara, screening for active biomolecules.</title>
        <authorList>
            <person name="Selama O."/>
            <person name="Wellington E.M.H."/>
            <person name="Hacene H."/>
        </authorList>
    </citation>
    <scope>NUCLEOTIDE SEQUENCE [LARGE SCALE GENOMIC DNA]</scope>
    <source>
        <strain evidence="3 4">M5A</strain>
    </source>
</reference>
<accession>A0A2T0H1P0</accession>
<protein>
    <recommendedName>
        <fullName evidence="2">ATP-grasp domain-containing protein</fullName>
    </recommendedName>
</protein>
<evidence type="ECO:0000313" key="3">
    <source>
        <dbReference type="EMBL" id="PRW65262.1"/>
    </source>
</evidence>